<organism evidence="2 3">
    <name type="scientific">Algoriphagus pacificus</name>
    <dbReference type="NCBI Taxonomy" id="2811234"/>
    <lineage>
        <taxon>Bacteria</taxon>
        <taxon>Pseudomonadati</taxon>
        <taxon>Bacteroidota</taxon>
        <taxon>Cytophagia</taxon>
        <taxon>Cytophagales</taxon>
        <taxon>Cyclobacteriaceae</taxon>
        <taxon>Algoriphagus</taxon>
    </lineage>
</organism>
<name>A0ABS3CJH4_9BACT</name>
<evidence type="ECO:0000256" key="1">
    <source>
        <dbReference type="SAM" id="Phobius"/>
    </source>
</evidence>
<dbReference type="RefSeq" id="WP_206587909.1">
    <property type="nucleotide sequence ID" value="NZ_JAFKCU010000004.1"/>
</dbReference>
<dbReference type="EMBL" id="JAFKCU010000004">
    <property type="protein sequence ID" value="MBN7817243.1"/>
    <property type="molecule type" value="Genomic_DNA"/>
</dbReference>
<feature type="transmembrane region" description="Helical" evidence="1">
    <location>
        <begin position="94"/>
        <end position="111"/>
    </location>
</feature>
<feature type="transmembrane region" description="Helical" evidence="1">
    <location>
        <begin position="157"/>
        <end position="180"/>
    </location>
</feature>
<feature type="transmembrane region" description="Helical" evidence="1">
    <location>
        <begin position="192"/>
        <end position="214"/>
    </location>
</feature>
<keyword evidence="1" id="KW-0472">Membrane</keyword>
<comment type="caution">
    <text evidence="2">The sequence shown here is derived from an EMBL/GenBank/DDBJ whole genome shotgun (WGS) entry which is preliminary data.</text>
</comment>
<accession>A0ABS3CJH4</accession>
<feature type="transmembrane region" description="Helical" evidence="1">
    <location>
        <begin position="117"/>
        <end position="136"/>
    </location>
</feature>
<protein>
    <recommendedName>
        <fullName evidence="4">DUF1700 domain-containing protein</fullName>
    </recommendedName>
</protein>
<evidence type="ECO:0000313" key="3">
    <source>
        <dbReference type="Proteomes" id="UP000664480"/>
    </source>
</evidence>
<keyword evidence="3" id="KW-1185">Reference proteome</keyword>
<keyword evidence="1" id="KW-1133">Transmembrane helix</keyword>
<reference evidence="2 3" key="1">
    <citation type="submission" date="2021-03" db="EMBL/GenBank/DDBJ databases">
        <title>novel species isolated from a fishpond in China.</title>
        <authorList>
            <person name="Lu H."/>
            <person name="Cai Z."/>
        </authorList>
    </citation>
    <scope>NUCLEOTIDE SEQUENCE [LARGE SCALE GENOMIC DNA]</scope>
    <source>
        <strain evidence="2 3">YJ13C</strain>
    </source>
</reference>
<evidence type="ECO:0008006" key="4">
    <source>
        <dbReference type="Google" id="ProtNLM"/>
    </source>
</evidence>
<dbReference type="Proteomes" id="UP000664480">
    <property type="component" value="Unassembled WGS sequence"/>
</dbReference>
<sequence length="226" mass="26487">MRKLSEQELDQIKKAISAKELTSAEILLEIYDHYVSHLEGFESSKFEEELFELEQKFSFRYCHALQSKFIKASKKEIFNLQWSIFKTYFTWPRFLATALILVFYFLFWMDVSNKTKVQLLIIPIVAIVILSAWIYYQSFKKVSKIKQMIASPKGIQSSLLASIMMQLSLITSSFNLMILLPKVFDVPNYMESSYFIAGTLLLFFIYVSYSLTLFEAWKLKTKSSLI</sequence>
<keyword evidence="1" id="KW-0812">Transmembrane</keyword>
<proteinExistence type="predicted"/>
<gene>
    <name evidence="2" type="ORF">J0A69_17520</name>
</gene>
<evidence type="ECO:0000313" key="2">
    <source>
        <dbReference type="EMBL" id="MBN7817243.1"/>
    </source>
</evidence>